<keyword evidence="3" id="KW-1185">Reference proteome</keyword>
<evidence type="ECO:0000313" key="2">
    <source>
        <dbReference type="EMBL" id="SFP60572.1"/>
    </source>
</evidence>
<evidence type="ECO:0000256" key="1">
    <source>
        <dbReference type="SAM" id="Phobius"/>
    </source>
</evidence>
<dbReference type="AlphaFoldDB" id="A0A1I5RPU4"/>
<evidence type="ECO:0000313" key="3">
    <source>
        <dbReference type="Proteomes" id="UP000183413"/>
    </source>
</evidence>
<sequence>MRKGIHIGPGMLRLMAGLFAAGALVVLVKEMPALRRYLKSESM</sequence>
<dbReference type="Proteomes" id="UP000183413">
    <property type="component" value="Unassembled WGS sequence"/>
</dbReference>
<dbReference type="EMBL" id="FOVH01000015">
    <property type="protein sequence ID" value="SFP60572.1"/>
    <property type="molecule type" value="Genomic_DNA"/>
</dbReference>
<dbReference type="Pfam" id="PF21833">
    <property type="entry name" value="DUF6893"/>
    <property type="match status" value="1"/>
</dbReference>
<keyword evidence="1" id="KW-0812">Transmembrane</keyword>
<accession>A0A1I5RPU4</accession>
<dbReference type="InParanoid" id="A0A1I5RPU4"/>
<reference evidence="2 3" key="1">
    <citation type="submission" date="2016-10" db="EMBL/GenBank/DDBJ databases">
        <authorList>
            <person name="de Groot N.N."/>
        </authorList>
    </citation>
    <scope>NUCLEOTIDE SEQUENCE [LARGE SCALE GENOMIC DNA]</scope>
    <source>
        <strain evidence="2 3">DSM 43067</strain>
    </source>
</reference>
<protein>
    <submittedName>
        <fullName evidence="2">Uncharacterized protein</fullName>
    </submittedName>
</protein>
<dbReference type="GeneID" id="99654860"/>
<gene>
    <name evidence="2" type="ORF">SAMN04489713_115203</name>
</gene>
<organism evidence="2 3">
    <name type="scientific">Actinomadura madurae</name>
    <dbReference type="NCBI Taxonomy" id="1993"/>
    <lineage>
        <taxon>Bacteria</taxon>
        <taxon>Bacillati</taxon>
        <taxon>Actinomycetota</taxon>
        <taxon>Actinomycetes</taxon>
        <taxon>Streptosporangiales</taxon>
        <taxon>Thermomonosporaceae</taxon>
        <taxon>Actinomadura</taxon>
    </lineage>
</organism>
<dbReference type="RefSeq" id="WP_021597128.1">
    <property type="nucleotide sequence ID" value="NZ_CP083237.1"/>
</dbReference>
<proteinExistence type="predicted"/>
<keyword evidence="1" id="KW-0472">Membrane</keyword>
<keyword evidence="1" id="KW-1133">Transmembrane helix</keyword>
<name>A0A1I5RPU4_9ACTN</name>
<feature type="transmembrane region" description="Helical" evidence="1">
    <location>
        <begin position="12"/>
        <end position="28"/>
    </location>
</feature>
<dbReference type="InterPro" id="IPR054188">
    <property type="entry name" value="DUF6893"/>
</dbReference>